<dbReference type="SMART" id="SM00451">
    <property type="entry name" value="ZnF_U1"/>
    <property type="match status" value="1"/>
</dbReference>
<gene>
    <name evidence="7" type="ORF">LRAMOSA06138</name>
</gene>
<dbReference type="PANTHER" id="PTHR45986:SF1">
    <property type="entry name" value="ZINC FINGER MATRIN-TYPE PROTEIN 2"/>
    <property type="match status" value="1"/>
</dbReference>
<dbReference type="GO" id="GO:0008270">
    <property type="term" value="F:zinc ion binding"/>
    <property type="evidence" value="ECO:0007669"/>
    <property type="project" value="UniProtKB-KW"/>
</dbReference>
<protein>
    <recommendedName>
        <fullName evidence="6">U1-type domain-containing protein</fullName>
    </recommendedName>
</protein>
<dbReference type="PANTHER" id="PTHR45986">
    <property type="entry name" value="ZINC FINGER MATRIN-TYPE PROTEIN 2"/>
    <property type="match status" value="1"/>
</dbReference>
<keyword evidence="4" id="KW-0539">Nucleus</keyword>
<dbReference type="AlphaFoldDB" id="A0A077X311"/>
<feature type="compositionally biased region" description="Basic residues" evidence="5">
    <location>
        <begin position="183"/>
        <end position="198"/>
    </location>
</feature>
<dbReference type="InterPro" id="IPR003604">
    <property type="entry name" value="Matrin/U1-like-C_Znf_C2H2"/>
</dbReference>
<proteinExistence type="predicted"/>
<feature type="region of interest" description="Disordered" evidence="5">
    <location>
        <begin position="156"/>
        <end position="226"/>
    </location>
</feature>
<organism evidence="7">
    <name type="scientific">Lichtheimia ramosa</name>
    <dbReference type="NCBI Taxonomy" id="688394"/>
    <lineage>
        <taxon>Eukaryota</taxon>
        <taxon>Fungi</taxon>
        <taxon>Fungi incertae sedis</taxon>
        <taxon>Mucoromycota</taxon>
        <taxon>Mucoromycotina</taxon>
        <taxon>Mucoromycetes</taxon>
        <taxon>Mucorales</taxon>
        <taxon>Lichtheimiaceae</taxon>
        <taxon>Lichtheimia</taxon>
    </lineage>
</organism>
<feature type="domain" description="U1-type" evidence="6">
    <location>
        <begin position="100"/>
        <end position="134"/>
    </location>
</feature>
<keyword evidence="1" id="KW-0479">Metal-binding</keyword>
<name>A0A077X311_9FUNG</name>
<dbReference type="GO" id="GO:0005681">
    <property type="term" value="C:spliceosomal complex"/>
    <property type="evidence" value="ECO:0007669"/>
    <property type="project" value="InterPro"/>
</dbReference>
<keyword evidence="2" id="KW-0863">Zinc-finger</keyword>
<dbReference type="Pfam" id="PF12874">
    <property type="entry name" value="zf-met"/>
    <property type="match status" value="1"/>
</dbReference>
<accession>A0A077X311</accession>
<dbReference type="OrthoDB" id="30343at2759"/>
<dbReference type="GO" id="GO:0000398">
    <property type="term" value="P:mRNA splicing, via spliceosome"/>
    <property type="evidence" value="ECO:0007669"/>
    <property type="project" value="InterPro"/>
</dbReference>
<dbReference type="InterPro" id="IPR013087">
    <property type="entry name" value="Znf_C2H2_type"/>
</dbReference>
<sequence length="226" mass="26163">MSAYGSGKSASIPSLGDTDFRRKWDRAEYAERAKQREARDRLAEKNEERRRMGLPPVREKKDNNEQLESLKMRDDRIDFDSNVGKIQVVQGGSSGEASRQPGFYCKACDIVVKDSANYLDHINGRKHQRNVGVEMKVERASVDSVKERLAILKRKKEEPEEEYDLDQRIASLKQQEEEERQKRRERKRQKKEAKKKKHDKGDEPVAEEDDMAKLMGFSGFGSTKTE</sequence>
<evidence type="ECO:0000259" key="6">
    <source>
        <dbReference type="SMART" id="SM00451"/>
    </source>
</evidence>
<dbReference type="SUPFAM" id="SSF57667">
    <property type="entry name" value="beta-beta-alpha zinc fingers"/>
    <property type="match status" value="1"/>
</dbReference>
<evidence type="ECO:0000256" key="3">
    <source>
        <dbReference type="ARBA" id="ARBA00022833"/>
    </source>
</evidence>
<dbReference type="GO" id="GO:0003676">
    <property type="term" value="F:nucleic acid binding"/>
    <property type="evidence" value="ECO:0007669"/>
    <property type="project" value="InterPro"/>
</dbReference>
<evidence type="ECO:0000256" key="1">
    <source>
        <dbReference type="ARBA" id="ARBA00022723"/>
    </source>
</evidence>
<evidence type="ECO:0000313" key="7">
    <source>
        <dbReference type="EMBL" id="CDS13965.1"/>
    </source>
</evidence>
<dbReference type="InterPro" id="IPR036236">
    <property type="entry name" value="Znf_C2H2_sf"/>
</dbReference>
<evidence type="ECO:0000256" key="2">
    <source>
        <dbReference type="ARBA" id="ARBA00022771"/>
    </source>
</evidence>
<feature type="region of interest" description="Disordered" evidence="5">
    <location>
        <begin position="31"/>
        <end position="73"/>
    </location>
</feature>
<evidence type="ECO:0000256" key="5">
    <source>
        <dbReference type="SAM" id="MobiDB-lite"/>
    </source>
</evidence>
<dbReference type="GO" id="GO:0046540">
    <property type="term" value="C:U4/U6 x U5 tri-snRNP complex"/>
    <property type="evidence" value="ECO:0007669"/>
    <property type="project" value="TreeGrafter"/>
</dbReference>
<dbReference type="Gene3D" id="3.30.160.60">
    <property type="entry name" value="Classic Zinc Finger"/>
    <property type="match status" value="1"/>
</dbReference>
<dbReference type="EMBL" id="LK023385">
    <property type="protein sequence ID" value="CDS13965.1"/>
    <property type="molecule type" value="Genomic_DNA"/>
</dbReference>
<evidence type="ECO:0000256" key="4">
    <source>
        <dbReference type="ARBA" id="ARBA00023242"/>
    </source>
</evidence>
<keyword evidence="3" id="KW-0862">Zinc</keyword>
<reference evidence="7" key="1">
    <citation type="journal article" date="2014" name="Genome Announc.">
        <title>De novo whole-genome sequence and genome annotation of Lichtheimia ramosa.</title>
        <authorList>
            <person name="Linde J."/>
            <person name="Schwartze V."/>
            <person name="Binder U."/>
            <person name="Lass-Florl C."/>
            <person name="Voigt K."/>
            <person name="Horn F."/>
        </authorList>
    </citation>
    <scope>NUCLEOTIDE SEQUENCE</scope>
    <source>
        <strain evidence="7">JMRC FSU:6197</strain>
    </source>
</reference>
<dbReference type="InterPro" id="IPR040107">
    <property type="entry name" value="Snu23"/>
</dbReference>